<comment type="caution">
    <text evidence="1">The sequence shown here is derived from an EMBL/GenBank/DDBJ whole genome shotgun (WGS) entry which is preliminary data.</text>
</comment>
<evidence type="ECO:0000313" key="2">
    <source>
        <dbReference type="Proteomes" id="UP000187203"/>
    </source>
</evidence>
<protein>
    <submittedName>
        <fullName evidence="1">Uncharacterized protein</fullName>
    </submittedName>
</protein>
<dbReference type="Proteomes" id="UP000187203">
    <property type="component" value="Unassembled WGS sequence"/>
</dbReference>
<evidence type="ECO:0000313" key="1">
    <source>
        <dbReference type="EMBL" id="OMP09290.1"/>
    </source>
</evidence>
<organism evidence="1 2">
    <name type="scientific">Corchorus olitorius</name>
    <dbReference type="NCBI Taxonomy" id="93759"/>
    <lineage>
        <taxon>Eukaryota</taxon>
        <taxon>Viridiplantae</taxon>
        <taxon>Streptophyta</taxon>
        <taxon>Embryophyta</taxon>
        <taxon>Tracheophyta</taxon>
        <taxon>Spermatophyta</taxon>
        <taxon>Magnoliopsida</taxon>
        <taxon>eudicotyledons</taxon>
        <taxon>Gunneridae</taxon>
        <taxon>Pentapetalae</taxon>
        <taxon>rosids</taxon>
        <taxon>malvids</taxon>
        <taxon>Malvales</taxon>
        <taxon>Malvaceae</taxon>
        <taxon>Grewioideae</taxon>
        <taxon>Apeibeae</taxon>
        <taxon>Corchorus</taxon>
    </lineage>
</organism>
<dbReference type="AlphaFoldDB" id="A0A1R3KQD9"/>
<sequence length="59" mass="6908">MRVFSSKTVYCLSKVSERLCEIRMKAGVFLVYGMCDEGNCEQQEMSSEKGDKREWYLVE</sequence>
<reference evidence="2" key="1">
    <citation type="submission" date="2013-09" db="EMBL/GenBank/DDBJ databases">
        <title>Corchorus olitorius genome sequencing.</title>
        <authorList>
            <person name="Alam M."/>
            <person name="Haque M.S."/>
            <person name="Islam M.S."/>
            <person name="Emdad E.M."/>
            <person name="Islam M.M."/>
            <person name="Ahmed B."/>
            <person name="Halim A."/>
            <person name="Hossen Q.M.M."/>
            <person name="Hossain M.Z."/>
            <person name="Ahmed R."/>
            <person name="Khan M.M."/>
            <person name="Islam R."/>
            <person name="Rashid M.M."/>
            <person name="Khan S.A."/>
            <person name="Rahman M.S."/>
            <person name="Alam M."/>
            <person name="Yahiya A.S."/>
            <person name="Khan M.S."/>
            <person name="Azam M.S."/>
            <person name="Haque T."/>
            <person name="Lashkar M.Z.H."/>
            <person name="Akhand A.I."/>
            <person name="Morshed G."/>
            <person name="Roy S."/>
            <person name="Uddin K.S."/>
            <person name="Rabeya T."/>
            <person name="Hossain A.S."/>
            <person name="Chowdhury A."/>
            <person name="Snigdha A.R."/>
            <person name="Mortoza M.S."/>
            <person name="Matin S.A."/>
            <person name="Hoque S.M.E."/>
            <person name="Islam M.K."/>
            <person name="Roy D.K."/>
            <person name="Haider R."/>
            <person name="Moosa M.M."/>
            <person name="Elias S.M."/>
            <person name="Hasan A.M."/>
            <person name="Jahan S."/>
            <person name="Shafiuddin M."/>
            <person name="Mahmood N."/>
            <person name="Shommy N.S."/>
        </authorList>
    </citation>
    <scope>NUCLEOTIDE SEQUENCE [LARGE SCALE GENOMIC DNA]</scope>
    <source>
        <strain evidence="2">cv. O-4</strain>
    </source>
</reference>
<proteinExistence type="predicted"/>
<gene>
    <name evidence="1" type="ORF">COLO4_05621</name>
</gene>
<dbReference type="EMBL" id="AWUE01012384">
    <property type="protein sequence ID" value="OMP09290.1"/>
    <property type="molecule type" value="Genomic_DNA"/>
</dbReference>
<name>A0A1R3KQD9_9ROSI</name>
<keyword evidence="2" id="KW-1185">Reference proteome</keyword>
<accession>A0A1R3KQD9</accession>